<keyword evidence="2" id="KW-1185">Reference proteome</keyword>
<comment type="caution">
    <text evidence="1">The sequence shown here is derived from an EMBL/GenBank/DDBJ whole genome shotgun (WGS) entry which is preliminary data.</text>
</comment>
<accession>A0AAD7NRY2</accession>
<dbReference type="AlphaFoldDB" id="A0AAD7NRY2"/>
<organism evidence="1 2">
    <name type="scientific">Mycena metata</name>
    <dbReference type="NCBI Taxonomy" id="1033252"/>
    <lineage>
        <taxon>Eukaryota</taxon>
        <taxon>Fungi</taxon>
        <taxon>Dikarya</taxon>
        <taxon>Basidiomycota</taxon>
        <taxon>Agaricomycotina</taxon>
        <taxon>Agaricomycetes</taxon>
        <taxon>Agaricomycetidae</taxon>
        <taxon>Agaricales</taxon>
        <taxon>Marasmiineae</taxon>
        <taxon>Mycenaceae</taxon>
        <taxon>Mycena</taxon>
    </lineage>
</organism>
<protein>
    <submittedName>
        <fullName evidence="1">Uncharacterized protein</fullName>
    </submittedName>
</protein>
<evidence type="ECO:0000313" key="2">
    <source>
        <dbReference type="Proteomes" id="UP001215598"/>
    </source>
</evidence>
<name>A0AAD7NRY2_9AGAR</name>
<gene>
    <name evidence="1" type="ORF">B0H16DRAFT_1511127</name>
</gene>
<sequence>MGGSAFSASLPASALPRIPPAVYYAVKARLTPRLETLYSVVSTPHEAPEKADHGDLDFLVCEPLNGAMGEVPHDAVQTLLVARYVVPMPGNRTSSYAVCITPGEWGPLGHASEEKEARRQAMETDNQQELYYQVDVHVCSDKAEWERIQFFNGYGDLGMIMGLIARNKGLALGSKGLKVPHVPRTPFELSVSMDEIMQYMGLSMERWKAGFRTKQEVFEWVATSPLFDPVRFQAEGQGFKKVKPERKMYAQFVQWVREQQKHLVESGSAEGALRHTMDQEEQVQHALKYFGKKEEFDALNREDAEKARLREGFNGTKVRAWTELTGGQWKELKLIMDEVRGRVGGEPGILKILDERGEEGIKEYVLQAKEKLGVQSAALPEQKEAAEA</sequence>
<reference evidence="1" key="1">
    <citation type="submission" date="2023-03" db="EMBL/GenBank/DDBJ databases">
        <title>Massive genome expansion in bonnet fungi (Mycena s.s.) driven by repeated elements and novel gene families across ecological guilds.</title>
        <authorList>
            <consortium name="Lawrence Berkeley National Laboratory"/>
            <person name="Harder C.B."/>
            <person name="Miyauchi S."/>
            <person name="Viragh M."/>
            <person name="Kuo A."/>
            <person name="Thoen E."/>
            <person name="Andreopoulos B."/>
            <person name="Lu D."/>
            <person name="Skrede I."/>
            <person name="Drula E."/>
            <person name="Henrissat B."/>
            <person name="Morin E."/>
            <person name="Kohler A."/>
            <person name="Barry K."/>
            <person name="LaButti K."/>
            <person name="Morin E."/>
            <person name="Salamov A."/>
            <person name="Lipzen A."/>
            <person name="Mereny Z."/>
            <person name="Hegedus B."/>
            <person name="Baldrian P."/>
            <person name="Stursova M."/>
            <person name="Weitz H."/>
            <person name="Taylor A."/>
            <person name="Grigoriev I.V."/>
            <person name="Nagy L.G."/>
            <person name="Martin F."/>
            <person name="Kauserud H."/>
        </authorList>
    </citation>
    <scope>NUCLEOTIDE SEQUENCE</scope>
    <source>
        <strain evidence="1">CBHHK182m</strain>
    </source>
</reference>
<proteinExistence type="predicted"/>
<dbReference type="EMBL" id="JARKIB010000013">
    <property type="protein sequence ID" value="KAJ7773064.1"/>
    <property type="molecule type" value="Genomic_DNA"/>
</dbReference>
<evidence type="ECO:0000313" key="1">
    <source>
        <dbReference type="EMBL" id="KAJ7773064.1"/>
    </source>
</evidence>
<dbReference type="Proteomes" id="UP001215598">
    <property type="component" value="Unassembled WGS sequence"/>
</dbReference>